<sequence>PSPKSSEEEEEQEDEEVLQGENGDFHDDNDTEPENLGHRPLLMDSEEEVEEEEEEKQSSDSDSDRAKQKSVEGLLSSRFRDGSGSGEIKELSSMHVALSEVPSTVTEVNPGQEFDVFGAVPFSSLQPQAREKMDKAVSSPMAFPSLTQEQDDFDVFTKAPFSKKVTQQDGQVVGTEPLLSPSSLQSVDVFGCTPFQPSPLPKSSESKEDLFGLVPFEEITGSQQQQKVKQQRNLQKLSSRQRRMKQEVSKNNGKRHHGTPTTTKKVLKQSFRTPERARRHKKAGRRDSQSSNEFLTISDSKENISVALTDSRDRTNPLQTDESLLDPFGAKPFHPPDLMRHPQHQGFGDNCGDHGAVVVAGRPRQSSLHGAIHSSEGLKTDDFGAVPFTELVVQSAQSQQQQALELDPFGAAPFPSKQ</sequence>
<dbReference type="AlphaFoldDB" id="A0A850XHC1"/>
<evidence type="ECO:0000313" key="4">
    <source>
        <dbReference type="Proteomes" id="UP000653271"/>
    </source>
</evidence>
<organism evidence="3 4">
    <name type="scientific">Piaya cayana</name>
    <name type="common">Common squirrel cuckoo</name>
    <dbReference type="NCBI Taxonomy" id="33601"/>
    <lineage>
        <taxon>Eukaryota</taxon>
        <taxon>Metazoa</taxon>
        <taxon>Chordata</taxon>
        <taxon>Craniata</taxon>
        <taxon>Vertebrata</taxon>
        <taxon>Euteleostomi</taxon>
        <taxon>Archelosauria</taxon>
        <taxon>Archosauria</taxon>
        <taxon>Dinosauria</taxon>
        <taxon>Saurischia</taxon>
        <taxon>Theropoda</taxon>
        <taxon>Coelurosauria</taxon>
        <taxon>Aves</taxon>
        <taxon>Neognathae</taxon>
        <taxon>Neoaves</taxon>
        <taxon>Otidimorphae</taxon>
        <taxon>Cuculiformes</taxon>
        <taxon>Coccyzidae</taxon>
        <taxon>Piaya</taxon>
    </lineage>
</organism>
<dbReference type="Pfam" id="PF15282">
    <property type="entry name" value="BMP2K_C"/>
    <property type="match status" value="1"/>
</dbReference>
<feature type="compositionally biased region" description="Acidic residues" evidence="1">
    <location>
        <begin position="44"/>
        <end position="55"/>
    </location>
</feature>
<feature type="compositionally biased region" description="Low complexity" evidence="1">
    <location>
        <begin position="223"/>
        <end position="236"/>
    </location>
</feature>
<feature type="region of interest" description="Disordered" evidence="1">
    <location>
        <begin position="1"/>
        <end position="87"/>
    </location>
</feature>
<feature type="compositionally biased region" description="Basic and acidic residues" evidence="1">
    <location>
        <begin position="56"/>
        <end position="70"/>
    </location>
</feature>
<feature type="compositionally biased region" description="Low complexity" evidence="1">
    <location>
        <begin position="396"/>
        <end position="405"/>
    </location>
</feature>
<name>A0A850XHC1_PIACA</name>
<dbReference type="OrthoDB" id="2018507at2759"/>
<feature type="compositionally biased region" description="Acidic residues" evidence="1">
    <location>
        <begin position="7"/>
        <end position="18"/>
    </location>
</feature>
<accession>A0A850XHC1</accession>
<dbReference type="InterPro" id="IPR051744">
    <property type="entry name" value="AP2_assoc_SerThr_kinase"/>
</dbReference>
<dbReference type="PANTHER" id="PTHR47907:SF4">
    <property type="entry name" value="BMP-2-INDUCIBLE PROTEIN KINASE ISOFORM X1"/>
    <property type="match status" value="1"/>
</dbReference>
<feature type="region of interest" description="Disordered" evidence="1">
    <location>
        <begin position="221"/>
        <end position="355"/>
    </location>
</feature>
<evidence type="ECO:0000259" key="2">
    <source>
        <dbReference type="Pfam" id="PF15282"/>
    </source>
</evidence>
<feature type="region of interest" description="Disordered" evidence="1">
    <location>
        <begin position="396"/>
        <end position="418"/>
    </location>
</feature>
<dbReference type="Proteomes" id="UP000653271">
    <property type="component" value="Unassembled WGS sequence"/>
</dbReference>
<keyword evidence="3" id="KW-0808">Transferase</keyword>
<evidence type="ECO:0000256" key="1">
    <source>
        <dbReference type="SAM" id="MobiDB-lite"/>
    </source>
</evidence>
<feature type="compositionally biased region" description="Polar residues" evidence="1">
    <location>
        <begin position="289"/>
        <end position="298"/>
    </location>
</feature>
<reference evidence="3" key="1">
    <citation type="submission" date="2019-09" db="EMBL/GenBank/DDBJ databases">
        <title>Bird 10,000 Genomes (B10K) Project - Family phase.</title>
        <authorList>
            <person name="Zhang G."/>
        </authorList>
    </citation>
    <scope>NUCLEOTIDE SEQUENCE</scope>
    <source>
        <strain evidence="3">B10K-DU-008-47</strain>
        <tissue evidence="3">Mixed tissue sample</tissue>
    </source>
</reference>
<keyword evidence="3" id="KW-0418">Kinase</keyword>
<feature type="domain" description="BMP-2-inducible protein kinase C-terminal" evidence="2">
    <location>
        <begin position="151"/>
        <end position="418"/>
    </location>
</feature>
<proteinExistence type="predicted"/>
<feature type="non-terminal residue" evidence="3">
    <location>
        <position position="418"/>
    </location>
</feature>
<dbReference type="PANTHER" id="PTHR47907">
    <property type="entry name" value="PROTEIN KINASE DOMAIN-CONTAINING PROTEIN"/>
    <property type="match status" value="1"/>
</dbReference>
<dbReference type="EMBL" id="WAAB01022411">
    <property type="protein sequence ID" value="NWH80927.1"/>
    <property type="molecule type" value="Genomic_DNA"/>
</dbReference>
<comment type="caution">
    <text evidence="3">The sequence shown here is derived from an EMBL/GenBank/DDBJ whole genome shotgun (WGS) entry which is preliminary data.</text>
</comment>
<dbReference type="InterPro" id="IPR028182">
    <property type="entry name" value="BMP2K_C"/>
</dbReference>
<protein>
    <submittedName>
        <fullName evidence="3">BMP2K kinase</fullName>
    </submittedName>
</protein>
<feature type="non-terminal residue" evidence="3">
    <location>
        <position position="1"/>
    </location>
</feature>
<evidence type="ECO:0000313" key="3">
    <source>
        <dbReference type="EMBL" id="NWH80927.1"/>
    </source>
</evidence>
<gene>
    <name evidence="3" type="primary">Bmp2k</name>
    <name evidence="3" type="ORF">PIACAY_R01282</name>
</gene>
<dbReference type="GO" id="GO:0016301">
    <property type="term" value="F:kinase activity"/>
    <property type="evidence" value="ECO:0007669"/>
    <property type="project" value="UniProtKB-KW"/>
</dbReference>
<keyword evidence="4" id="KW-1185">Reference proteome</keyword>